<evidence type="ECO:0000313" key="3">
    <source>
        <dbReference type="Proteomes" id="UP000027195"/>
    </source>
</evidence>
<organism evidence="2 3">
    <name type="scientific">Botryobasidium botryosum (strain FD-172 SS1)</name>
    <dbReference type="NCBI Taxonomy" id="930990"/>
    <lineage>
        <taxon>Eukaryota</taxon>
        <taxon>Fungi</taxon>
        <taxon>Dikarya</taxon>
        <taxon>Basidiomycota</taxon>
        <taxon>Agaricomycotina</taxon>
        <taxon>Agaricomycetes</taxon>
        <taxon>Cantharellales</taxon>
        <taxon>Botryobasidiaceae</taxon>
        <taxon>Botryobasidium</taxon>
    </lineage>
</organism>
<dbReference type="Pfam" id="PF12726">
    <property type="entry name" value="SEN1_N"/>
    <property type="match status" value="2"/>
</dbReference>
<keyword evidence="3" id="KW-1185">Reference proteome</keyword>
<reference evidence="3" key="1">
    <citation type="journal article" date="2014" name="Proc. Natl. Acad. Sci. U.S.A.">
        <title>Extensive sampling of basidiomycete genomes demonstrates inadequacy of the white-rot/brown-rot paradigm for wood decay fungi.</title>
        <authorList>
            <person name="Riley R."/>
            <person name="Salamov A.A."/>
            <person name="Brown D.W."/>
            <person name="Nagy L.G."/>
            <person name="Floudas D."/>
            <person name="Held B.W."/>
            <person name="Levasseur A."/>
            <person name="Lombard V."/>
            <person name="Morin E."/>
            <person name="Otillar R."/>
            <person name="Lindquist E.A."/>
            <person name="Sun H."/>
            <person name="LaButti K.M."/>
            <person name="Schmutz J."/>
            <person name="Jabbour D."/>
            <person name="Luo H."/>
            <person name="Baker S.E."/>
            <person name="Pisabarro A.G."/>
            <person name="Walton J.D."/>
            <person name="Blanchette R.A."/>
            <person name="Henrissat B."/>
            <person name="Martin F."/>
            <person name="Cullen D."/>
            <person name="Hibbett D.S."/>
            <person name="Grigoriev I.V."/>
        </authorList>
    </citation>
    <scope>NUCLEOTIDE SEQUENCE [LARGE SCALE GENOMIC DNA]</scope>
    <source>
        <strain evidence="3">FD-172 SS1</strain>
    </source>
</reference>
<dbReference type="AlphaFoldDB" id="A0A067MDF0"/>
<evidence type="ECO:0000313" key="2">
    <source>
        <dbReference type="EMBL" id="KDQ09872.1"/>
    </source>
</evidence>
<proteinExistence type="predicted"/>
<dbReference type="EMBL" id="KL198073">
    <property type="protein sequence ID" value="KDQ09872.1"/>
    <property type="molecule type" value="Genomic_DNA"/>
</dbReference>
<dbReference type="InterPro" id="IPR024481">
    <property type="entry name" value="Helicase_Sen1_N"/>
</dbReference>
<accession>A0A067MDF0</accession>
<name>A0A067MDF0_BOTB1</name>
<sequence length="890" mass="98291">MAAQADDLLEQLLCVRNTGCLLDNHTDDLVSRCRTLLLPRAHWFCELAAPAASEAAAFLIKLYSSNDPIADEWKEHQAQVIYSCHQCLENYHTRKLNCGEAYLSVCSVSAIQEFMTTVTMREAEVILDIFARQRATPNQPTRPLVLYHIFLDLTILQRPDISMLFTSRPPTKRVLGWPPEPPPGLLLLLVDERIEAREWARGQIASSTPKFNRFANVLLGLVQTNPSVESCRALSTTMAPPALWSKLPGALALLWRSTAEIHLAQIPGTSLHIYLSGSPEEKCTQIVGACRFFAYLQNVEPSLAADELKDSSAPQTWFNDYLQRTWDMLIFGDALAKVSAWAVGEFQDPSSDLECRITAIAMLCETLSPLYWDASVHWKEQRQAIELALGVLSTTLLDITFEEYKDKKRKRARAATRELLACIFKVDAHILQTALPVASSVIHGGSGRRKSADMENSQPLLLPIHTSLWEGAYERLSTADPEGLGLLLKGVARSAHLDPLCAGEIMAVSKSGIVFEFAKALAALREGLILRLTELAAPGSTALRKLMSRPESVGNLIALIFSPGRDLGEAAKIPLLATSAEHQAQYFHSTFADSPADAVNTLARTLITFNHRVLPDSHRQPGQCDVFEWMVQYLTHVAEVLYSNVDIPSPKAIPDQLQEVMLRTLATIFQHSRSWSGLSDPWKVAIWMCDALSLGGKVVARTGVPESGRFGTSSIVSPRADPDTGIAMGLRSMLSELLGWQRTRSPPNSPKPGYQWLRSLLGRSKKSRAKTTLEDPGERIFPQSEIGTPLEGVELRPNAHQRSFSGSSSLSYRQQDYASRLDKVLGAFFGFNSTESRADALKPCAWNPPRQRACMALELHRADVDDDQLVVPMTCLLTAQTNPGTAPKGN</sequence>
<gene>
    <name evidence="2" type="ORF">BOTBODRAFT_47344</name>
</gene>
<dbReference type="InParanoid" id="A0A067MDF0"/>
<evidence type="ECO:0000259" key="1">
    <source>
        <dbReference type="Pfam" id="PF12726"/>
    </source>
</evidence>
<feature type="domain" description="Helicase Sen1 N-terminal" evidence="1">
    <location>
        <begin position="281"/>
        <end position="707"/>
    </location>
</feature>
<protein>
    <recommendedName>
        <fullName evidence="1">Helicase Sen1 N-terminal domain-containing protein</fullName>
    </recommendedName>
</protein>
<feature type="domain" description="Helicase Sen1 N-terminal" evidence="1">
    <location>
        <begin position="73"/>
        <end position="206"/>
    </location>
</feature>
<dbReference type="Proteomes" id="UP000027195">
    <property type="component" value="Unassembled WGS sequence"/>
</dbReference>
<dbReference type="HOGENOM" id="CLU_324386_0_0_1"/>